<dbReference type="Gene3D" id="2.30.29.30">
    <property type="entry name" value="Pleckstrin-homology domain (PH domain)/Phosphotyrosine-binding domain (PTB)"/>
    <property type="match status" value="1"/>
</dbReference>
<evidence type="ECO:0000259" key="8">
    <source>
        <dbReference type="PROSITE" id="PS50003"/>
    </source>
</evidence>
<comment type="caution">
    <text evidence="10">The sequence shown here is derived from an EMBL/GenBank/DDBJ whole genome shotgun (WGS) entry which is preliminary data.</text>
</comment>
<dbReference type="GO" id="GO:0010945">
    <property type="term" value="F:coenzyme A diphosphatase activity"/>
    <property type="evidence" value="ECO:0007669"/>
    <property type="project" value="InterPro"/>
</dbReference>
<feature type="compositionally biased region" description="Polar residues" evidence="7">
    <location>
        <begin position="270"/>
        <end position="280"/>
    </location>
</feature>
<dbReference type="GO" id="GO:0015938">
    <property type="term" value="P:coenzyme A catabolic process"/>
    <property type="evidence" value="ECO:0007669"/>
    <property type="project" value="TreeGrafter"/>
</dbReference>
<dbReference type="GO" id="GO:0046872">
    <property type="term" value="F:metal ion binding"/>
    <property type="evidence" value="ECO:0007669"/>
    <property type="project" value="UniProtKB-KW"/>
</dbReference>
<gene>
    <name evidence="10" type="ORF">SEMRO_642_G180150.1</name>
</gene>
<feature type="domain" description="PH" evidence="8">
    <location>
        <begin position="228"/>
        <end position="342"/>
    </location>
</feature>
<dbReference type="CDD" id="cd00821">
    <property type="entry name" value="PH"/>
    <property type="match status" value="1"/>
</dbReference>
<comment type="cofactor">
    <cofactor evidence="2">
        <name>Mg(2+)</name>
        <dbReference type="ChEBI" id="CHEBI:18420"/>
    </cofactor>
</comment>
<dbReference type="Pfam" id="PF00169">
    <property type="entry name" value="PH"/>
    <property type="match status" value="1"/>
</dbReference>
<keyword evidence="3" id="KW-0479">Metal-binding</keyword>
<dbReference type="Proteomes" id="UP001153069">
    <property type="component" value="Unassembled WGS sequence"/>
</dbReference>
<proteinExistence type="predicted"/>
<dbReference type="PANTHER" id="PTHR12992">
    <property type="entry name" value="NUDIX HYDROLASE"/>
    <property type="match status" value="1"/>
</dbReference>
<dbReference type="InterPro" id="IPR001849">
    <property type="entry name" value="PH_domain"/>
</dbReference>
<feature type="region of interest" description="Disordered" evidence="7">
    <location>
        <begin position="270"/>
        <end position="301"/>
    </location>
</feature>
<evidence type="ECO:0000313" key="10">
    <source>
        <dbReference type="EMBL" id="CAB9514256.1"/>
    </source>
</evidence>
<dbReference type="SUPFAM" id="SSF50729">
    <property type="entry name" value="PH domain-like"/>
    <property type="match status" value="1"/>
</dbReference>
<reference evidence="10" key="1">
    <citation type="submission" date="2020-06" db="EMBL/GenBank/DDBJ databases">
        <authorList>
            <consortium name="Plant Systems Biology data submission"/>
        </authorList>
    </citation>
    <scope>NUCLEOTIDE SEQUENCE</scope>
    <source>
        <strain evidence="10">D6</strain>
    </source>
</reference>
<comment type="cofactor">
    <cofactor evidence="1">
        <name>Mn(2+)</name>
        <dbReference type="ChEBI" id="CHEBI:29035"/>
    </cofactor>
</comment>
<evidence type="ECO:0000256" key="1">
    <source>
        <dbReference type="ARBA" id="ARBA00001936"/>
    </source>
</evidence>
<protein>
    <submittedName>
        <fullName evidence="10">Nudix hydrolase NudL</fullName>
    </submittedName>
</protein>
<evidence type="ECO:0000259" key="9">
    <source>
        <dbReference type="PROSITE" id="PS51462"/>
    </source>
</evidence>
<keyword evidence="5" id="KW-0460">Magnesium</keyword>
<keyword evidence="6" id="KW-0464">Manganese</keyword>
<dbReference type="PROSITE" id="PS51462">
    <property type="entry name" value="NUDIX"/>
    <property type="match status" value="1"/>
</dbReference>
<dbReference type="SMART" id="SM00233">
    <property type="entry name" value="PH"/>
    <property type="match status" value="1"/>
</dbReference>
<dbReference type="Gene3D" id="3.90.79.10">
    <property type="entry name" value="Nucleoside Triphosphate Pyrophosphohydrolase"/>
    <property type="match status" value="1"/>
</dbReference>
<dbReference type="SUPFAM" id="SSF55811">
    <property type="entry name" value="Nudix"/>
    <property type="match status" value="1"/>
</dbReference>
<evidence type="ECO:0000256" key="5">
    <source>
        <dbReference type="ARBA" id="ARBA00022842"/>
    </source>
</evidence>
<evidence type="ECO:0000256" key="6">
    <source>
        <dbReference type="ARBA" id="ARBA00023211"/>
    </source>
</evidence>
<name>A0A9N8HHK0_9STRA</name>
<evidence type="ECO:0000256" key="3">
    <source>
        <dbReference type="ARBA" id="ARBA00022723"/>
    </source>
</evidence>
<dbReference type="InterPro" id="IPR011993">
    <property type="entry name" value="PH-like_dom_sf"/>
</dbReference>
<dbReference type="InterPro" id="IPR045121">
    <property type="entry name" value="CoAse"/>
</dbReference>
<dbReference type="PROSITE" id="PS50003">
    <property type="entry name" value="PH_DOMAIN"/>
    <property type="match status" value="1"/>
</dbReference>
<keyword evidence="11" id="KW-1185">Reference proteome</keyword>
<evidence type="ECO:0000256" key="4">
    <source>
        <dbReference type="ARBA" id="ARBA00022801"/>
    </source>
</evidence>
<feature type="domain" description="Nudix hydrolase" evidence="9">
    <location>
        <begin position="39"/>
        <end position="179"/>
    </location>
</feature>
<dbReference type="InterPro" id="IPR015797">
    <property type="entry name" value="NUDIX_hydrolase-like_dom_sf"/>
</dbReference>
<evidence type="ECO:0000313" key="11">
    <source>
        <dbReference type="Proteomes" id="UP001153069"/>
    </source>
</evidence>
<accession>A0A9N8HHK0</accession>
<organism evidence="10 11">
    <name type="scientific">Seminavis robusta</name>
    <dbReference type="NCBI Taxonomy" id="568900"/>
    <lineage>
        <taxon>Eukaryota</taxon>
        <taxon>Sar</taxon>
        <taxon>Stramenopiles</taxon>
        <taxon>Ochrophyta</taxon>
        <taxon>Bacillariophyta</taxon>
        <taxon>Bacillariophyceae</taxon>
        <taxon>Bacillariophycidae</taxon>
        <taxon>Naviculales</taxon>
        <taxon>Naviculaceae</taxon>
        <taxon>Seminavis</taxon>
    </lineage>
</organism>
<dbReference type="AlphaFoldDB" id="A0A9N8HHK0"/>
<dbReference type="InterPro" id="IPR000086">
    <property type="entry name" value="NUDIX_hydrolase_dom"/>
</dbReference>
<dbReference type="PANTHER" id="PTHR12992:SF24">
    <property type="entry name" value="PEROXISOMAL COENZYME A DIPHOSPHATASE NUDT7"/>
    <property type="match status" value="1"/>
</dbReference>
<evidence type="ECO:0000256" key="7">
    <source>
        <dbReference type="SAM" id="MobiDB-lite"/>
    </source>
</evidence>
<dbReference type="OrthoDB" id="206213at2759"/>
<sequence>MSSTPTTCSSATHYKNDPILRPLIDLGTTKRDRPRHKKLPRASILVCLFKPTFGRNQEWHVLLTQRPMKLKSHPGEVCCPGGRQDKEDEGDDVVTALRETREEVGIPETEIDILARMETVESVGGLCVTPIVGIWKNPVLPSQLQINKDEVEACFYVPLSNFWNDANGEDPFEIDWRGEVFVMRTYHWKGDDLKTFKIWGLTAHVVYEMAQICKPATSQQQSTTTRVVKTTSGLLWRWIDEPGSSKPYWSQRYFVLAGAENRKRVLHQYNSQEQAATKSETATKKNRLPLDEEDVQVTEGPQEGDKFIFQVSILDGRIQWKLAVETEEERSRWMSIISRMRSERTPSKKLKTDDTK</sequence>
<dbReference type="EMBL" id="CAICTM010000641">
    <property type="protein sequence ID" value="CAB9514256.1"/>
    <property type="molecule type" value="Genomic_DNA"/>
</dbReference>
<keyword evidence="4 10" id="KW-0378">Hydrolase</keyword>
<dbReference type="CDD" id="cd03426">
    <property type="entry name" value="NUDIX_CoAse_Nudt7"/>
    <property type="match status" value="1"/>
</dbReference>
<dbReference type="Pfam" id="PF00293">
    <property type="entry name" value="NUDIX"/>
    <property type="match status" value="1"/>
</dbReference>
<evidence type="ECO:0000256" key="2">
    <source>
        <dbReference type="ARBA" id="ARBA00001946"/>
    </source>
</evidence>